<dbReference type="AlphaFoldDB" id="A0A7W7SPI7"/>
<dbReference type="EMBL" id="JACHJW010000001">
    <property type="protein sequence ID" value="MBB4958585.1"/>
    <property type="molecule type" value="Genomic_DNA"/>
</dbReference>
<evidence type="ECO:0000313" key="2">
    <source>
        <dbReference type="Proteomes" id="UP000578819"/>
    </source>
</evidence>
<protein>
    <submittedName>
        <fullName evidence="1">Uncharacterized protein</fullName>
    </submittedName>
</protein>
<dbReference type="Proteomes" id="UP000578819">
    <property type="component" value="Unassembled WGS sequence"/>
</dbReference>
<organism evidence="1 2">
    <name type="scientific">Micromonospora polyrhachis</name>
    <dbReference type="NCBI Taxonomy" id="1282883"/>
    <lineage>
        <taxon>Bacteria</taxon>
        <taxon>Bacillati</taxon>
        <taxon>Actinomycetota</taxon>
        <taxon>Actinomycetes</taxon>
        <taxon>Micromonosporales</taxon>
        <taxon>Micromonosporaceae</taxon>
        <taxon>Micromonospora</taxon>
    </lineage>
</organism>
<sequence>MGTAFGRRKIIRWCGNRSDGRFTGGRAMAAVARNQRVYHDLGISVCDIRRA</sequence>
<gene>
    <name evidence="1" type="ORF">FHR38_002318</name>
</gene>
<evidence type="ECO:0000313" key="1">
    <source>
        <dbReference type="EMBL" id="MBB4958585.1"/>
    </source>
</evidence>
<comment type="caution">
    <text evidence="1">The sequence shown here is derived from an EMBL/GenBank/DDBJ whole genome shotgun (WGS) entry which is preliminary data.</text>
</comment>
<reference evidence="1 2" key="1">
    <citation type="submission" date="2020-08" db="EMBL/GenBank/DDBJ databases">
        <title>Sequencing the genomes of 1000 actinobacteria strains.</title>
        <authorList>
            <person name="Klenk H.-P."/>
        </authorList>
    </citation>
    <scope>NUCLEOTIDE SEQUENCE [LARGE SCALE GENOMIC DNA]</scope>
    <source>
        <strain evidence="1 2">DSM 45886</strain>
    </source>
</reference>
<name>A0A7W7SPI7_9ACTN</name>
<proteinExistence type="predicted"/>
<accession>A0A7W7SPI7</accession>
<dbReference type="RefSeq" id="WP_184534651.1">
    <property type="nucleotide sequence ID" value="NZ_JACHJW010000001.1"/>
</dbReference>
<keyword evidence="2" id="KW-1185">Reference proteome</keyword>